<proteinExistence type="predicted"/>
<name>A0ABP0XZ62_9ROSI</name>
<evidence type="ECO:0000313" key="2">
    <source>
        <dbReference type="Proteomes" id="UP001642487"/>
    </source>
</evidence>
<reference evidence="1 2" key="1">
    <citation type="submission" date="2024-03" db="EMBL/GenBank/DDBJ databases">
        <authorList>
            <person name="Gkanogiannis A."/>
            <person name="Becerra Lopez-Lavalle L."/>
        </authorList>
    </citation>
    <scope>NUCLEOTIDE SEQUENCE [LARGE SCALE GENOMIC DNA]</scope>
</reference>
<sequence>MVLSFPDGHDAAVRLVPKARGKYQCHPSELLIHELLQLKNFQKSGFCIFFFCNFEDVGRFGTDSKGRKIGSIELVLVISYL</sequence>
<keyword evidence="2" id="KW-1185">Reference proteome</keyword>
<protein>
    <submittedName>
        <fullName evidence="1">Uncharacterized protein</fullName>
    </submittedName>
</protein>
<evidence type="ECO:0000313" key="1">
    <source>
        <dbReference type="EMBL" id="CAK9313453.1"/>
    </source>
</evidence>
<dbReference type="EMBL" id="OZ021745">
    <property type="protein sequence ID" value="CAK9313453.1"/>
    <property type="molecule type" value="Genomic_DNA"/>
</dbReference>
<dbReference type="Proteomes" id="UP001642487">
    <property type="component" value="Chromosome 11"/>
</dbReference>
<gene>
    <name evidence="1" type="ORF">CITCOLO1_LOCUS5169</name>
</gene>
<organism evidence="1 2">
    <name type="scientific">Citrullus colocynthis</name>
    <name type="common">colocynth</name>
    <dbReference type="NCBI Taxonomy" id="252529"/>
    <lineage>
        <taxon>Eukaryota</taxon>
        <taxon>Viridiplantae</taxon>
        <taxon>Streptophyta</taxon>
        <taxon>Embryophyta</taxon>
        <taxon>Tracheophyta</taxon>
        <taxon>Spermatophyta</taxon>
        <taxon>Magnoliopsida</taxon>
        <taxon>eudicotyledons</taxon>
        <taxon>Gunneridae</taxon>
        <taxon>Pentapetalae</taxon>
        <taxon>rosids</taxon>
        <taxon>fabids</taxon>
        <taxon>Cucurbitales</taxon>
        <taxon>Cucurbitaceae</taxon>
        <taxon>Benincaseae</taxon>
        <taxon>Citrullus</taxon>
    </lineage>
</organism>
<accession>A0ABP0XZ62</accession>